<sequence length="229" mass="25357">MLMYYNDALSLAAQKAIVPASACNKTDDNTVYGAVARYGRHPRYTAMPWTPSIWIYRVLDNDNYDKGADGGFKTEVTANLNVPLNERNLFNQEKTRFMASKLDHQDGVSSDINLSDLPGCLPSSFLFAWPPQDNGDDRASFLKSRLVAKVLQVLNLGPASLRKKSQYGAPTTAQRSKATGSSIATIMYPSAIVHFVLSVAPKFDNVDSHFYDEHARDDQGERDARLSGM</sequence>
<gene>
    <name evidence="1" type="ORF">I308_101675</name>
</gene>
<name>A0ABR3BVY1_9TREE</name>
<dbReference type="RefSeq" id="XP_066615006.1">
    <property type="nucleotide sequence ID" value="XM_066756229.1"/>
</dbReference>
<evidence type="ECO:0000313" key="1">
    <source>
        <dbReference type="EMBL" id="KAL0252286.1"/>
    </source>
</evidence>
<reference evidence="2" key="1">
    <citation type="submission" date="2015-01" db="EMBL/GenBank/DDBJ databases">
        <title>The Genome Sequence of Cryptococcus gattii MMRL2647.</title>
        <authorList>
            <consortium name="The Broad Institute Genomics Platform"/>
            <person name="Cuomo C."/>
            <person name="Litvintseva A."/>
            <person name="Chen Y."/>
            <person name="Heitman J."/>
            <person name="Sun S."/>
            <person name="Springer D."/>
            <person name="Dromer F."/>
            <person name="Young S."/>
            <person name="Zeng Q."/>
            <person name="Gargeya S."/>
            <person name="Abouelleil A."/>
            <person name="Alvarado L."/>
            <person name="Chapman S.B."/>
            <person name="Gainer-Dewar J."/>
            <person name="Goldberg J."/>
            <person name="Griggs A."/>
            <person name="Gujja S."/>
            <person name="Hansen M."/>
            <person name="Howarth C."/>
            <person name="Imamovic A."/>
            <person name="Larimer J."/>
            <person name="Murphy C."/>
            <person name="Naylor J."/>
            <person name="Pearson M."/>
            <person name="Priest M."/>
            <person name="Roberts A."/>
            <person name="Saif S."/>
            <person name="Shea T."/>
            <person name="Sykes S."/>
            <person name="Wortman J."/>
            <person name="Nusbaum C."/>
            <person name="Birren B."/>
        </authorList>
    </citation>
    <scope>NUCLEOTIDE SEQUENCE [LARGE SCALE GENOMIC DNA]</scope>
    <source>
        <strain evidence="2">IND107</strain>
    </source>
</reference>
<dbReference type="InterPro" id="IPR046521">
    <property type="entry name" value="DUF6698"/>
</dbReference>
<evidence type="ECO:0000313" key="2">
    <source>
        <dbReference type="Proteomes" id="UP000054399"/>
    </source>
</evidence>
<dbReference type="EMBL" id="ATAM02000003">
    <property type="protein sequence ID" value="KAL0252286.1"/>
    <property type="molecule type" value="Genomic_DNA"/>
</dbReference>
<dbReference type="GeneID" id="91988533"/>
<proteinExistence type="predicted"/>
<organism evidence="1 2">
    <name type="scientific">Cryptococcus tetragattii IND107</name>
    <dbReference type="NCBI Taxonomy" id="1296105"/>
    <lineage>
        <taxon>Eukaryota</taxon>
        <taxon>Fungi</taxon>
        <taxon>Dikarya</taxon>
        <taxon>Basidiomycota</taxon>
        <taxon>Agaricomycotina</taxon>
        <taxon>Tremellomycetes</taxon>
        <taxon>Tremellales</taxon>
        <taxon>Cryptococcaceae</taxon>
        <taxon>Cryptococcus</taxon>
        <taxon>Cryptococcus gattii species complex</taxon>
    </lineage>
</organism>
<protein>
    <submittedName>
        <fullName evidence="1">Uncharacterized protein</fullName>
    </submittedName>
</protein>
<dbReference type="Proteomes" id="UP000054399">
    <property type="component" value="Unassembled WGS sequence"/>
</dbReference>
<comment type="caution">
    <text evidence="1">The sequence shown here is derived from an EMBL/GenBank/DDBJ whole genome shotgun (WGS) entry which is preliminary data.</text>
</comment>
<dbReference type="Pfam" id="PF20414">
    <property type="entry name" value="DUF6698"/>
    <property type="match status" value="1"/>
</dbReference>
<accession>A0ABR3BVY1</accession>
<keyword evidence="2" id="KW-1185">Reference proteome</keyword>
<reference evidence="1 2" key="2">
    <citation type="submission" date="2024-01" db="EMBL/GenBank/DDBJ databases">
        <title>Comparative genomics of Cryptococcus and Kwoniella reveals pathogenesis evolution and contrasting modes of karyotype evolution via chromosome fusion or intercentromeric recombination.</title>
        <authorList>
            <person name="Coelho M.A."/>
            <person name="David-Palma M."/>
            <person name="Shea T."/>
            <person name="Bowers K."/>
            <person name="Mcginley-Smith S."/>
            <person name="Mohammad A.W."/>
            <person name="Gnirke A."/>
            <person name="Yurkov A.M."/>
            <person name="Nowrousian M."/>
            <person name="Sun S."/>
            <person name="Cuomo C.A."/>
            <person name="Heitman J."/>
        </authorList>
    </citation>
    <scope>NUCLEOTIDE SEQUENCE [LARGE SCALE GENOMIC DNA]</scope>
    <source>
        <strain evidence="1 2">IND107</strain>
    </source>
</reference>